<feature type="region of interest" description="Disordered" evidence="1">
    <location>
        <begin position="1451"/>
        <end position="1475"/>
    </location>
</feature>
<comment type="caution">
    <text evidence="2">The sequence shown here is derived from an EMBL/GenBank/DDBJ whole genome shotgun (WGS) entry which is preliminary data.</text>
</comment>
<feature type="compositionally biased region" description="Basic and acidic residues" evidence="1">
    <location>
        <begin position="980"/>
        <end position="994"/>
    </location>
</feature>
<name>A0A2P6S5P7_ROSCH</name>
<feature type="compositionally biased region" description="Basic and acidic residues" evidence="1">
    <location>
        <begin position="2638"/>
        <end position="2653"/>
    </location>
</feature>
<reference evidence="2 3" key="1">
    <citation type="journal article" date="2018" name="Nat. Genet.">
        <title>The Rosa genome provides new insights in the design of modern roses.</title>
        <authorList>
            <person name="Bendahmane M."/>
        </authorList>
    </citation>
    <scope>NUCLEOTIDE SEQUENCE [LARGE SCALE GENOMIC DNA]</scope>
    <source>
        <strain evidence="3">cv. Old Blush</strain>
    </source>
</reference>
<feature type="compositionally biased region" description="Basic and acidic residues" evidence="1">
    <location>
        <begin position="2273"/>
        <end position="2284"/>
    </location>
</feature>
<gene>
    <name evidence="2" type="ORF">RchiOBHm_Chr2g0172841</name>
</gene>
<feature type="region of interest" description="Disordered" evidence="1">
    <location>
        <begin position="36"/>
        <end position="64"/>
    </location>
</feature>
<evidence type="ECO:0000313" key="3">
    <source>
        <dbReference type="Proteomes" id="UP000238479"/>
    </source>
</evidence>
<feature type="region of interest" description="Disordered" evidence="1">
    <location>
        <begin position="2519"/>
        <end position="2541"/>
    </location>
</feature>
<feature type="region of interest" description="Disordered" evidence="1">
    <location>
        <begin position="946"/>
        <end position="1073"/>
    </location>
</feature>
<feature type="region of interest" description="Disordered" evidence="1">
    <location>
        <begin position="1581"/>
        <end position="1646"/>
    </location>
</feature>
<feature type="compositionally biased region" description="Basic and acidic residues" evidence="1">
    <location>
        <begin position="901"/>
        <end position="911"/>
    </location>
</feature>
<feature type="region of interest" description="Disordered" evidence="1">
    <location>
        <begin position="267"/>
        <end position="470"/>
    </location>
</feature>
<feature type="region of interest" description="Disordered" evidence="1">
    <location>
        <begin position="679"/>
        <end position="699"/>
    </location>
</feature>
<feature type="compositionally biased region" description="Basic and acidic residues" evidence="1">
    <location>
        <begin position="2768"/>
        <end position="2785"/>
    </location>
</feature>
<dbReference type="Proteomes" id="UP000238479">
    <property type="component" value="Chromosome 2"/>
</dbReference>
<dbReference type="Gramene" id="PRQ54011">
    <property type="protein sequence ID" value="PRQ54011"/>
    <property type="gene ID" value="RchiOBHm_Chr2g0172841"/>
</dbReference>
<feature type="compositionally biased region" description="Polar residues" evidence="1">
    <location>
        <begin position="268"/>
        <end position="278"/>
    </location>
</feature>
<feature type="region of interest" description="Disordered" evidence="1">
    <location>
        <begin position="554"/>
        <end position="575"/>
    </location>
</feature>
<feature type="compositionally biased region" description="Polar residues" evidence="1">
    <location>
        <begin position="1060"/>
        <end position="1070"/>
    </location>
</feature>
<feature type="compositionally biased region" description="Basic and acidic residues" evidence="1">
    <location>
        <begin position="382"/>
        <end position="407"/>
    </location>
</feature>
<feature type="region of interest" description="Disordered" evidence="1">
    <location>
        <begin position="2622"/>
        <end position="2683"/>
    </location>
</feature>
<accession>A0A2P6S5P7</accession>
<sequence>MATEADVPEAICIAKGEGVDRSVPIEQLHRTVDQCSPVELNKSKGDLDQHPETHTDKPFADGENVQVEYSMKVESKNDSFGISEGEHFLDPLSEISQAGQSNQAGMEIPKNEAQLQKGTQVGEGVQETGTEENEVIEERQEKFEQDIEKHDIVNAAGIISEIAKTGDANLEVEEVEASTNETTVDQHVQVISNQQDSIKEDVQCLEKEAESSEVDTKGAEKAHGNAESYSKEASDLLEATTFQEYEASTSILDLTNSRLKKDMELETNVHNSSDTNPILQEEFEEGTSTKVTSNDEEDSQQTLQNYELKEELQKLPEVTPEDAKTESAMENAEVISCTEQERTMQSTPEYSEKEEANPVHCPKENATMTEEVFEAASTEQETAEHALPEIHTAENHPQEFNEEKSRDYQASVEAAYLSTHADEKNLEEQAIQEKSSSLVEEETTQQISREEEVHATNSKEEEKEADTKCEEPIEVADATREIEFETIEQRTETNKDLNVPIPEEEAYAEESTKAFVQNNSFLSEVSEVKTKEIIQEDQPTVGDYGLVSGELSQVSASKEAEAENEGHVNNTPEEMGLQTILTDETVVETEDHAQAGENLTSKEKIEKEIQTAEGEGERDLKEIKEENKEPVDNADIAPEEDLATILTDQPALQIEDIKLQAEESVDSKDKSEEQILTAADEGGNGLIEAQTENNEQVTDADIASEEKGLETILTDETALDIKDIDVQAEKDFRSKESSEKQVPVVADEGDTFLKEAEEEKEQEALPTILKGEPPLDIEVIDVQAEESFSPQEKLEELIPAVADEGDTGLKEAEEENKEQVKITDSAPEVKVTIGERALDNEDIELQVEENVSSKDNLEKQIPTTALEGDSGLKEPEEENELVKSIDISTEEKGPATILTDETTHNAEDTDVKASKYIKSKDIEGESCSTEPQEENKEKVTYIGITPEETILNSQEKLEEQVPEVAEEGDTGLNEAEEENKEQIKSKDTSPEEKGLQIISTDDTALDSVKIELQSEENVSSTDNLEKQIPTEEAERGLTEAEAENKEQATITDITPEVKSVPTTLTDQTALDSEKIELHAEEKVNSTDYLEKQIPTAADEGEDILTEAKAESKEQVTINDITPEEKGVATILTDERSLEIEDIDEQAEESSNSKENLEEEISAAPVLGETCVKEDEEESTEQVKSSNSSHEGKGLATILTEETTQDIEYTDVKAGADFNSGDILEKQIPTAVYEGETDSKEVEAENKEQVETTEIAPEEKGLATILIDETAEGIEVIDVQAGEINLKEVLEKQIPTAVDEGETDLKEAEADIKEQVETTDIVPEQKGVDTILSDERALDLEDVHVQEQENFNSNENLESQIPTTVGEGETDLNEGEAEIKEQVKCTETAVEEKDATTILRDETVVEVQDVDIKAEEKPIEAGEGEKKVGILDDIPVNVYNTELVEEVTVEQSYQVPSHEEAEPKIAVEDEKSEDHPERNHMIVEEVIDEPKITSRDFSEEQIIEGNVVSFTPESIEEDTVKSSQDNEKETIELKEEGSCTENAKDENASDLTREYIPEDAPKQIIDEQYNAVKSENKILEDSQTIEVDESSTCETKNIEKSEEIPSTLPVQYEEVQQGEESCTESTKEENASDHTREYVPEDATEQIKDEDCNTVESKNEVLEDSQIVEVDESTTCETKNLETTEEIPSTLPVKYDEVLQGEGSYTESPKEENASDLTREYVPEDATEQIKDEDCNAVKSKNEILEDSQTVEVDESTTCETKNLERSEEILSTLPVKYDEVQQGEGSSPAPAEPLKEEDTLSVLVAKDDDGDSGAVTNTETDAKVPPNDEEDSPEVLQKYEPEEEITELPHVKPEETTPESSSENAEVITCRKEEIQESLDKEKDTKESDTSSGEVLETTITEALPEIHTVEDTAERATEYQACIEAAELSTEGEKENSEEQTTREVSSSLIVETSEESSKEEEEKNEGQVECKDSIEEVISETLEDTTEPKPISEEESNKSLVQDNSFSLEASEKEIEKEIQGEYSSTVRSFDSKVVSDETGLTEATTEDKGQVKTTHISSEEKDNEGTDVHNTELVRETVVEPSFQVQTLEDEAAPKLEVEDETDKSDDLPEKNNKICEEEVHDGPKITDRDFNEEQITEANVANLTTEPVQEQEMVKDYQAEERETERLNEEGSSIENIKEGNASDISTECVPEDIDEKLKECIEEAVESKEQIIEAKAVSFTPESIEDDTVKNSQDSEKETIELKEEESCTESIKEENASELSPEYIQEDGSKNFKDDKEDALKSEEEILEDSQTVGVVESTTCETVNVERSEDILIALPAKYDEGSSPAPTEASKQENIDEDTSSVQETKDKDVEVTVTETSAEAPSNDEDDSPQVLQKYEPEEELTILRDAQPEEMKPEPSSEIEEVITCTKEETQESLDNENDTKESDASTGEACIEAAELSTEGEKEEQTTQEVSSSPIGEETTEESSKEEEKKEAHEECKEAIEGESSFLSQASEKEIKKEIQGEYGSTVRSFDSEVASDERGLTEATEQVETTHIAPEEKDIGGKDVYNTGLVGEMVEPSSQVQTLEEEVEMKLEVEDETDKSDDHPEKGDKICEEVLDEPKITDTDFHEEQITEGNVASCASESVEEGTVKDYQADEKERGSDETSLMVATTEDKEQVETTQIAPEEKYNEGTDVYNTELVGETVEPSFQGQTLEEEATPKLEVEDDTDKSDDLPEKNNKICEEVPDEPKITDRDFNEEQITEGIVTNLTTEPIEEQEMVKDYQGKERETERSNEEGSSIENIKESNANDISTECVPEDTGEKLKECIEEAVESKEQIIEGNFVTSTPELIEEDAVENSQDSEKDTIELKEVGTCTERIKEENATELSPEYIQEDGSKKFNGDKEDALKSEEQVSL</sequence>
<feature type="compositionally biased region" description="Basic and acidic residues" evidence="1">
    <location>
        <begin position="593"/>
        <end position="631"/>
    </location>
</feature>
<feature type="compositionally biased region" description="Basic and acidic residues" evidence="1">
    <location>
        <begin position="2012"/>
        <end position="2022"/>
    </location>
</feature>
<feature type="compositionally biased region" description="Basic and acidic residues" evidence="1">
    <location>
        <begin position="2721"/>
        <end position="2747"/>
    </location>
</feature>
<feature type="compositionally biased region" description="Basic and acidic residues" evidence="1">
    <location>
        <begin position="2232"/>
        <end position="2261"/>
    </location>
</feature>
<feature type="compositionally biased region" description="Polar residues" evidence="1">
    <location>
        <begin position="2786"/>
        <end position="2802"/>
    </location>
</feature>
<feature type="region of interest" description="Disordered" evidence="1">
    <location>
        <begin position="206"/>
        <end position="230"/>
    </location>
</feature>
<feature type="compositionally biased region" description="Polar residues" evidence="1">
    <location>
        <begin position="2623"/>
        <end position="2632"/>
    </location>
</feature>
<feature type="compositionally biased region" description="Basic and acidic residues" evidence="1">
    <location>
        <begin position="1624"/>
        <end position="1646"/>
    </location>
</feature>
<feature type="region of interest" description="Disordered" evidence="1">
    <location>
        <begin position="1745"/>
        <end position="2134"/>
    </location>
</feature>
<evidence type="ECO:0000256" key="1">
    <source>
        <dbReference type="SAM" id="MobiDB-lite"/>
    </source>
</evidence>
<feature type="compositionally biased region" description="Basic and acidic residues" evidence="1">
    <location>
        <begin position="2108"/>
        <end position="2134"/>
    </location>
</feature>
<evidence type="ECO:0000313" key="2">
    <source>
        <dbReference type="EMBL" id="PRQ54011.1"/>
    </source>
</evidence>
<feature type="region of interest" description="Disordered" evidence="1">
    <location>
        <begin position="2224"/>
        <end position="2284"/>
    </location>
</feature>
<feature type="compositionally biased region" description="Basic and acidic residues" evidence="1">
    <location>
        <begin position="2060"/>
        <end position="2081"/>
    </location>
</feature>
<feature type="region of interest" description="Disordered" evidence="1">
    <location>
        <begin position="2696"/>
        <end position="2810"/>
    </location>
</feature>
<feature type="compositionally biased region" description="Polar residues" evidence="1">
    <location>
        <begin position="1890"/>
        <end position="1901"/>
    </location>
</feature>
<feature type="compositionally biased region" description="Acidic residues" evidence="1">
    <location>
        <begin position="960"/>
        <end position="979"/>
    </location>
</feature>
<feature type="compositionally biased region" description="Acidic residues" evidence="1">
    <location>
        <begin position="1977"/>
        <end position="1987"/>
    </location>
</feature>
<feature type="region of interest" description="Disordered" evidence="1">
    <location>
        <begin position="593"/>
        <end position="637"/>
    </location>
</feature>
<feature type="compositionally biased region" description="Basic and acidic residues" evidence="1">
    <location>
        <begin position="1456"/>
        <end position="1475"/>
    </location>
</feature>
<dbReference type="EMBL" id="PDCK01000040">
    <property type="protein sequence ID" value="PRQ54011.1"/>
    <property type="molecule type" value="Genomic_DNA"/>
</dbReference>
<keyword evidence="3" id="KW-1185">Reference proteome</keyword>
<proteinExistence type="predicted"/>
<feature type="compositionally biased region" description="Basic and acidic residues" evidence="1">
    <location>
        <begin position="448"/>
        <end position="470"/>
    </location>
</feature>
<feature type="compositionally biased region" description="Basic and acidic residues" evidence="1">
    <location>
        <begin position="1869"/>
        <end position="1889"/>
    </location>
</feature>
<feature type="compositionally biased region" description="Basic and acidic residues" evidence="1">
    <location>
        <begin position="41"/>
        <end position="60"/>
    </location>
</feature>
<dbReference type="OMA" id="DHNLSIY"/>
<feature type="compositionally biased region" description="Polar residues" evidence="1">
    <location>
        <begin position="2000"/>
        <end position="2010"/>
    </location>
</feature>
<feature type="compositionally biased region" description="Basic and acidic residues" evidence="1">
    <location>
        <begin position="350"/>
        <end position="363"/>
    </location>
</feature>
<feature type="region of interest" description="Disordered" evidence="1">
    <location>
        <begin position="2147"/>
        <end position="2193"/>
    </location>
</feature>
<feature type="region of interest" description="Disordered" evidence="1">
    <location>
        <begin position="1512"/>
        <end position="1559"/>
    </location>
</feature>
<feature type="region of interest" description="Disordered" evidence="1">
    <location>
        <begin position="1141"/>
        <end position="1194"/>
    </location>
</feature>
<feature type="compositionally biased region" description="Basic and acidic residues" evidence="1">
    <location>
        <begin position="1023"/>
        <end position="1046"/>
    </location>
</feature>
<feature type="compositionally biased region" description="Basic and acidic residues" evidence="1">
    <location>
        <begin position="2885"/>
        <end position="2906"/>
    </location>
</feature>
<feature type="region of interest" description="Disordered" evidence="1">
    <location>
        <begin position="2870"/>
        <end position="2906"/>
    </location>
</feature>
<evidence type="ECO:0008006" key="4">
    <source>
        <dbReference type="Google" id="ProtNLM"/>
    </source>
</evidence>
<feature type="compositionally biased region" description="Basic and acidic residues" evidence="1">
    <location>
        <begin position="1908"/>
        <end position="1918"/>
    </location>
</feature>
<feature type="compositionally biased region" description="Basic and acidic residues" evidence="1">
    <location>
        <begin position="1517"/>
        <end position="1559"/>
    </location>
</feature>
<organism evidence="2 3">
    <name type="scientific">Rosa chinensis</name>
    <name type="common">China rose</name>
    <dbReference type="NCBI Taxonomy" id="74649"/>
    <lineage>
        <taxon>Eukaryota</taxon>
        <taxon>Viridiplantae</taxon>
        <taxon>Streptophyta</taxon>
        <taxon>Embryophyta</taxon>
        <taxon>Tracheophyta</taxon>
        <taxon>Spermatophyta</taxon>
        <taxon>Magnoliopsida</taxon>
        <taxon>eudicotyledons</taxon>
        <taxon>Gunneridae</taxon>
        <taxon>Pentapetalae</taxon>
        <taxon>rosids</taxon>
        <taxon>fabids</taxon>
        <taxon>Rosales</taxon>
        <taxon>Rosaceae</taxon>
        <taxon>Rosoideae</taxon>
        <taxon>Rosoideae incertae sedis</taxon>
        <taxon>Rosa</taxon>
    </lineage>
</organism>
<feature type="compositionally biased region" description="Basic and acidic residues" evidence="1">
    <location>
        <begin position="2396"/>
        <end position="2405"/>
    </location>
</feature>
<feature type="region of interest" description="Disordered" evidence="1">
    <location>
        <begin position="848"/>
        <end position="911"/>
    </location>
</feature>
<feature type="compositionally biased region" description="Basic and acidic residues" evidence="1">
    <location>
        <begin position="1932"/>
        <end position="1943"/>
    </location>
</feature>
<feature type="region of interest" description="Disordered" evidence="1">
    <location>
        <begin position="2323"/>
        <end position="2502"/>
    </location>
</feature>
<feature type="compositionally biased region" description="Basic and acidic residues" evidence="1">
    <location>
        <begin position="2473"/>
        <end position="2491"/>
    </location>
</feature>
<protein>
    <recommendedName>
        <fullName evidence="4">Titin-like</fullName>
    </recommendedName>
</protein>
<feature type="compositionally biased region" description="Basic and acidic residues" evidence="1">
    <location>
        <begin position="2156"/>
        <end position="2173"/>
    </location>
</feature>
<feature type="compositionally biased region" description="Basic and acidic residues" evidence="1">
    <location>
        <begin position="1962"/>
        <end position="1976"/>
    </location>
</feature>
<feature type="compositionally biased region" description="Basic and acidic residues" evidence="1">
    <location>
        <begin position="1988"/>
        <end position="1999"/>
    </location>
</feature>